<keyword evidence="4" id="KW-0678">Repressor</keyword>
<keyword evidence="9" id="KW-0479">Metal-binding</keyword>
<keyword evidence="5 9" id="KW-0862">Zinc</keyword>
<dbReference type="RefSeq" id="WP_063966475.1">
    <property type="nucleotide sequence ID" value="NZ_JBCNAN010000074.1"/>
</dbReference>
<dbReference type="InterPro" id="IPR043135">
    <property type="entry name" value="Fur_C"/>
</dbReference>
<dbReference type="AlphaFoldDB" id="A0A177L2K0"/>
<comment type="subcellular location">
    <subcellularLocation>
        <location evidence="1">Cytoplasm</location>
    </subcellularLocation>
</comment>
<comment type="similarity">
    <text evidence="2">Belongs to the Fur family.</text>
</comment>
<evidence type="ECO:0000313" key="11">
    <source>
        <dbReference type="EMBL" id="OAH59525.1"/>
    </source>
</evidence>
<keyword evidence="12" id="KW-1185">Reference proteome</keyword>
<feature type="binding site" evidence="9">
    <location>
        <position position="96"/>
    </location>
    <ligand>
        <name>Zn(2+)</name>
        <dbReference type="ChEBI" id="CHEBI:29105"/>
    </ligand>
</feature>
<dbReference type="GO" id="GO:0005737">
    <property type="term" value="C:cytoplasm"/>
    <property type="evidence" value="ECO:0007669"/>
    <property type="project" value="UniProtKB-SubCell"/>
</dbReference>
<comment type="caution">
    <text evidence="11">The sequence shown here is derived from an EMBL/GenBank/DDBJ whole genome shotgun (WGS) entry which is preliminary data.</text>
</comment>
<dbReference type="SUPFAM" id="SSF46785">
    <property type="entry name" value="Winged helix' DNA-binding domain"/>
    <property type="match status" value="1"/>
</dbReference>
<keyword evidence="8" id="KW-0804">Transcription</keyword>
<dbReference type="GO" id="GO:0045892">
    <property type="term" value="P:negative regulation of DNA-templated transcription"/>
    <property type="evidence" value="ECO:0007669"/>
    <property type="project" value="TreeGrafter"/>
</dbReference>
<comment type="cofactor">
    <cofactor evidence="10">
        <name>Mn(2+)</name>
        <dbReference type="ChEBI" id="CHEBI:29035"/>
    </cofactor>
    <cofactor evidence="10">
        <name>Fe(2+)</name>
        <dbReference type="ChEBI" id="CHEBI:29033"/>
    </cofactor>
    <text evidence="10">Binds 1 Mn(2+) or Fe(2+) ion per subunit.</text>
</comment>
<evidence type="ECO:0000256" key="6">
    <source>
        <dbReference type="ARBA" id="ARBA00023015"/>
    </source>
</evidence>
<dbReference type="Gene3D" id="3.30.1490.190">
    <property type="match status" value="1"/>
</dbReference>
<dbReference type="PANTHER" id="PTHR33202:SF1">
    <property type="entry name" value="FERRIC UPTAKE REGULATION PROTEIN"/>
    <property type="match status" value="1"/>
</dbReference>
<reference evidence="11 12" key="1">
    <citation type="submission" date="2016-01" db="EMBL/GenBank/DDBJ databases">
        <title>Investigation of taxonomic status of Bacillus aminovorans.</title>
        <authorList>
            <person name="Verma A."/>
            <person name="Pal Y."/>
            <person name="Krishnamurthi S."/>
        </authorList>
    </citation>
    <scope>NUCLEOTIDE SEQUENCE [LARGE SCALE GENOMIC DNA]</scope>
    <source>
        <strain evidence="11 12">DSM 1314</strain>
    </source>
</reference>
<dbReference type="EMBL" id="LQWY01000059">
    <property type="protein sequence ID" value="OAH59525.1"/>
    <property type="molecule type" value="Genomic_DNA"/>
</dbReference>
<evidence type="ECO:0000256" key="10">
    <source>
        <dbReference type="PIRSR" id="PIRSR602481-2"/>
    </source>
</evidence>
<proteinExistence type="inferred from homology"/>
<evidence type="ECO:0008006" key="13">
    <source>
        <dbReference type="Google" id="ProtNLM"/>
    </source>
</evidence>
<keyword evidence="10" id="KW-0408">Iron</keyword>
<evidence type="ECO:0000256" key="8">
    <source>
        <dbReference type="ARBA" id="ARBA00023163"/>
    </source>
</evidence>
<keyword evidence="6" id="KW-0805">Transcription regulation</keyword>
<comment type="cofactor">
    <cofactor evidence="9">
        <name>Zn(2+)</name>
        <dbReference type="ChEBI" id="CHEBI:29105"/>
    </cofactor>
    <text evidence="9">Binds 1 zinc ion per subunit.</text>
</comment>
<dbReference type="PANTHER" id="PTHR33202">
    <property type="entry name" value="ZINC UPTAKE REGULATION PROTEIN"/>
    <property type="match status" value="1"/>
</dbReference>
<dbReference type="GO" id="GO:1900376">
    <property type="term" value="P:regulation of secondary metabolite biosynthetic process"/>
    <property type="evidence" value="ECO:0007669"/>
    <property type="project" value="TreeGrafter"/>
</dbReference>
<dbReference type="Gene3D" id="1.10.10.10">
    <property type="entry name" value="Winged helix-like DNA-binding domain superfamily/Winged helix DNA-binding domain"/>
    <property type="match status" value="1"/>
</dbReference>
<organism evidence="11 12">
    <name type="scientific">Domibacillus aminovorans</name>
    <dbReference type="NCBI Taxonomy" id="29332"/>
    <lineage>
        <taxon>Bacteria</taxon>
        <taxon>Bacillati</taxon>
        <taxon>Bacillota</taxon>
        <taxon>Bacilli</taxon>
        <taxon>Bacillales</taxon>
        <taxon>Bacillaceae</taxon>
        <taxon>Domibacillus</taxon>
    </lineage>
</organism>
<keyword evidence="7" id="KW-0238">DNA-binding</keyword>
<feature type="binding site" evidence="9">
    <location>
        <position position="99"/>
    </location>
    <ligand>
        <name>Zn(2+)</name>
        <dbReference type="ChEBI" id="CHEBI:29105"/>
    </ligand>
</feature>
<dbReference type="Pfam" id="PF01475">
    <property type="entry name" value="FUR"/>
    <property type="match status" value="1"/>
</dbReference>
<evidence type="ECO:0000256" key="9">
    <source>
        <dbReference type="PIRSR" id="PIRSR602481-1"/>
    </source>
</evidence>
<feature type="binding site" evidence="9">
    <location>
        <position position="133"/>
    </location>
    <ligand>
        <name>Zn(2+)</name>
        <dbReference type="ChEBI" id="CHEBI:29105"/>
    </ligand>
</feature>
<feature type="binding site" evidence="10">
    <location>
        <position position="90"/>
    </location>
    <ligand>
        <name>Fe cation</name>
        <dbReference type="ChEBI" id="CHEBI:24875"/>
    </ligand>
</feature>
<gene>
    <name evidence="11" type="ORF">AWH49_18405</name>
</gene>
<feature type="binding site" evidence="10">
    <location>
        <position position="125"/>
    </location>
    <ligand>
        <name>Fe cation</name>
        <dbReference type="ChEBI" id="CHEBI:24875"/>
    </ligand>
</feature>
<protein>
    <recommendedName>
        <fullName evidence="13">Fur family transcriptional regulator</fullName>
    </recommendedName>
</protein>
<dbReference type="GO" id="GO:0000976">
    <property type="term" value="F:transcription cis-regulatory region binding"/>
    <property type="evidence" value="ECO:0007669"/>
    <property type="project" value="TreeGrafter"/>
</dbReference>
<accession>A0A177L2K0</accession>
<sequence length="137" mass="16151">MNLELYLNQLKENGYKRTPQRLKILSYFIGQKNRFVSAKSVMSHLQNDMCNISLDTVYRNLYLFKDIGIIELTSYNGENLFLLKNEINTHEYKFICTECRITTGLNLCPMEIMDTSLDDYFIYNHKFEVYGLCPSCL</sequence>
<dbReference type="Proteomes" id="UP000076935">
    <property type="component" value="Unassembled WGS sequence"/>
</dbReference>
<evidence type="ECO:0000313" key="12">
    <source>
        <dbReference type="Proteomes" id="UP000076935"/>
    </source>
</evidence>
<name>A0A177L2K0_9BACI</name>
<evidence type="ECO:0000256" key="5">
    <source>
        <dbReference type="ARBA" id="ARBA00022833"/>
    </source>
</evidence>
<dbReference type="InterPro" id="IPR002481">
    <property type="entry name" value="FUR"/>
</dbReference>
<feature type="binding site" evidence="9">
    <location>
        <position position="136"/>
    </location>
    <ligand>
        <name>Zn(2+)</name>
        <dbReference type="ChEBI" id="CHEBI:29105"/>
    </ligand>
</feature>
<evidence type="ECO:0000256" key="4">
    <source>
        <dbReference type="ARBA" id="ARBA00022491"/>
    </source>
</evidence>
<dbReference type="InterPro" id="IPR036390">
    <property type="entry name" value="WH_DNA-bd_sf"/>
</dbReference>
<evidence type="ECO:0000256" key="3">
    <source>
        <dbReference type="ARBA" id="ARBA00022490"/>
    </source>
</evidence>
<feature type="binding site" evidence="10">
    <location>
        <position position="111"/>
    </location>
    <ligand>
        <name>Fe cation</name>
        <dbReference type="ChEBI" id="CHEBI:24875"/>
    </ligand>
</feature>
<evidence type="ECO:0000256" key="7">
    <source>
        <dbReference type="ARBA" id="ARBA00023125"/>
    </source>
</evidence>
<keyword evidence="3" id="KW-0963">Cytoplasm</keyword>
<evidence type="ECO:0000256" key="2">
    <source>
        <dbReference type="ARBA" id="ARBA00007957"/>
    </source>
</evidence>
<evidence type="ECO:0000256" key="1">
    <source>
        <dbReference type="ARBA" id="ARBA00004496"/>
    </source>
</evidence>
<dbReference type="GO" id="GO:0003700">
    <property type="term" value="F:DNA-binding transcription factor activity"/>
    <property type="evidence" value="ECO:0007669"/>
    <property type="project" value="InterPro"/>
</dbReference>
<dbReference type="InterPro" id="IPR036388">
    <property type="entry name" value="WH-like_DNA-bd_sf"/>
</dbReference>
<dbReference type="GO" id="GO:0008270">
    <property type="term" value="F:zinc ion binding"/>
    <property type="evidence" value="ECO:0007669"/>
    <property type="project" value="TreeGrafter"/>
</dbReference>